<comment type="catalytic activity">
    <reaction evidence="9 11">
        <text>L-aspartyl-tRNA(Asn) + L-glutamine + ATP + H2O = L-asparaginyl-tRNA(Asn) + L-glutamate + ADP + phosphate + 2 H(+)</text>
        <dbReference type="Rhea" id="RHEA:14513"/>
        <dbReference type="Rhea" id="RHEA-COMP:9674"/>
        <dbReference type="Rhea" id="RHEA-COMP:9677"/>
        <dbReference type="ChEBI" id="CHEBI:15377"/>
        <dbReference type="ChEBI" id="CHEBI:15378"/>
        <dbReference type="ChEBI" id="CHEBI:29985"/>
        <dbReference type="ChEBI" id="CHEBI:30616"/>
        <dbReference type="ChEBI" id="CHEBI:43474"/>
        <dbReference type="ChEBI" id="CHEBI:58359"/>
        <dbReference type="ChEBI" id="CHEBI:78515"/>
        <dbReference type="ChEBI" id="CHEBI:78516"/>
        <dbReference type="ChEBI" id="CHEBI:456216"/>
    </reaction>
</comment>
<dbReference type="EMBL" id="SNYS01000006">
    <property type="protein sequence ID" value="TDQ70243.1"/>
    <property type="molecule type" value="Genomic_DNA"/>
</dbReference>
<dbReference type="GO" id="GO:0006412">
    <property type="term" value="P:translation"/>
    <property type="evidence" value="ECO:0007669"/>
    <property type="project" value="UniProtKB-UniRule"/>
</dbReference>
<keyword evidence="14" id="KW-1185">Reference proteome</keyword>
<dbReference type="GO" id="GO:0050566">
    <property type="term" value="F:asparaginyl-tRNA synthase (glutamine-hydrolyzing) activity"/>
    <property type="evidence" value="ECO:0007669"/>
    <property type="project" value="RHEA"/>
</dbReference>
<evidence type="ECO:0000313" key="13">
    <source>
        <dbReference type="EMBL" id="TDQ70243.1"/>
    </source>
</evidence>
<keyword evidence="5 11" id="KW-0547">Nucleotide-binding</keyword>
<accession>A0A484F7E9</accession>
<dbReference type="Gene3D" id="1.10.10.410">
    <property type="match status" value="1"/>
</dbReference>
<evidence type="ECO:0000256" key="5">
    <source>
        <dbReference type="ARBA" id="ARBA00022741"/>
    </source>
</evidence>
<dbReference type="InterPro" id="IPR003789">
    <property type="entry name" value="Asn/Gln_tRNA_amidoTrase-B-like"/>
</dbReference>
<dbReference type="InterPro" id="IPR006075">
    <property type="entry name" value="Asn/Gln-tRNA_Trfase_suB/E_cat"/>
</dbReference>
<dbReference type="AlphaFoldDB" id="A0A484F7E9"/>
<dbReference type="PANTHER" id="PTHR11659:SF0">
    <property type="entry name" value="GLUTAMYL-TRNA(GLN) AMIDOTRANSFERASE SUBUNIT B, MITOCHONDRIAL"/>
    <property type="match status" value="1"/>
</dbReference>
<evidence type="ECO:0000256" key="7">
    <source>
        <dbReference type="ARBA" id="ARBA00022917"/>
    </source>
</evidence>
<dbReference type="PANTHER" id="PTHR11659">
    <property type="entry name" value="GLUTAMYL-TRNA GLN AMIDOTRANSFERASE SUBUNIT B MITOCHONDRIAL AND PROKARYOTIC PET112-RELATED"/>
    <property type="match status" value="1"/>
</dbReference>
<evidence type="ECO:0000256" key="2">
    <source>
        <dbReference type="ARBA" id="ARBA00011123"/>
    </source>
</evidence>
<evidence type="ECO:0000259" key="12">
    <source>
        <dbReference type="SMART" id="SM00845"/>
    </source>
</evidence>
<evidence type="ECO:0000256" key="1">
    <source>
        <dbReference type="ARBA" id="ARBA00005306"/>
    </source>
</evidence>
<keyword evidence="4 11" id="KW-0436">Ligase</keyword>
<dbReference type="GO" id="GO:0005524">
    <property type="term" value="F:ATP binding"/>
    <property type="evidence" value="ECO:0007669"/>
    <property type="project" value="UniProtKB-KW"/>
</dbReference>
<dbReference type="PROSITE" id="PS01234">
    <property type="entry name" value="GATB"/>
    <property type="match status" value="1"/>
</dbReference>
<evidence type="ECO:0000256" key="9">
    <source>
        <dbReference type="ARBA" id="ARBA00047380"/>
    </source>
</evidence>
<dbReference type="NCBIfam" id="NF004014">
    <property type="entry name" value="PRK05477.1-4"/>
    <property type="match status" value="1"/>
</dbReference>
<protein>
    <recommendedName>
        <fullName evidence="3 11">Aspartyl/glutamyl-tRNA(Asn/Gln) amidotransferase subunit B</fullName>
        <shortName evidence="11">Asp/Glu-ADT subunit B</shortName>
        <ecNumber evidence="11">6.3.5.-</ecNumber>
    </recommendedName>
</protein>
<dbReference type="SUPFAM" id="SSF55931">
    <property type="entry name" value="Glutamine synthetase/guanido kinase"/>
    <property type="match status" value="1"/>
</dbReference>
<dbReference type="SMART" id="SM00845">
    <property type="entry name" value="GatB_Yqey"/>
    <property type="match status" value="1"/>
</dbReference>
<evidence type="ECO:0000256" key="10">
    <source>
        <dbReference type="ARBA" id="ARBA00047913"/>
    </source>
</evidence>
<dbReference type="HAMAP" id="MF_00121">
    <property type="entry name" value="GatB"/>
    <property type="match status" value="1"/>
</dbReference>
<dbReference type="EC" id="6.3.5.-" evidence="11"/>
<comment type="catalytic activity">
    <reaction evidence="10 11">
        <text>L-glutamyl-tRNA(Gln) + L-glutamine + ATP + H2O = L-glutaminyl-tRNA(Gln) + L-glutamate + ADP + phosphate + H(+)</text>
        <dbReference type="Rhea" id="RHEA:17521"/>
        <dbReference type="Rhea" id="RHEA-COMP:9681"/>
        <dbReference type="Rhea" id="RHEA-COMP:9684"/>
        <dbReference type="ChEBI" id="CHEBI:15377"/>
        <dbReference type="ChEBI" id="CHEBI:15378"/>
        <dbReference type="ChEBI" id="CHEBI:29985"/>
        <dbReference type="ChEBI" id="CHEBI:30616"/>
        <dbReference type="ChEBI" id="CHEBI:43474"/>
        <dbReference type="ChEBI" id="CHEBI:58359"/>
        <dbReference type="ChEBI" id="CHEBI:78520"/>
        <dbReference type="ChEBI" id="CHEBI:78521"/>
        <dbReference type="ChEBI" id="CHEBI:456216"/>
    </reaction>
</comment>
<keyword evidence="6 11" id="KW-0067">ATP-binding</keyword>
<keyword evidence="13" id="KW-0808">Transferase</keyword>
<dbReference type="GO" id="GO:0016740">
    <property type="term" value="F:transferase activity"/>
    <property type="evidence" value="ECO:0007669"/>
    <property type="project" value="UniProtKB-KW"/>
</dbReference>
<reference evidence="13 14" key="1">
    <citation type="submission" date="2019-03" db="EMBL/GenBank/DDBJ databases">
        <title>Genomic Encyclopedia of Type Strains, Phase IV (KMG-IV): sequencing the most valuable type-strain genomes for metagenomic binning, comparative biology and taxonomic classification.</title>
        <authorList>
            <person name="Goeker M."/>
        </authorList>
    </citation>
    <scope>NUCLEOTIDE SEQUENCE [LARGE SCALE GENOMIC DNA]</scope>
    <source>
        <strain evidence="13 14">DSM 13328</strain>
    </source>
</reference>
<dbReference type="SUPFAM" id="SSF89095">
    <property type="entry name" value="GatB/YqeY motif"/>
    <property type="match status" value="1"/>
</dbReference>
<dbReference type="InterPro" id="IPR018027">
    <property type="entry name" value="Asn/Gln_amidotransferase"/>
</dbReference>
<dbReference type="NCBIfam" id="NF004012">
    <property type="entry name" value="PRK05477.1-2"/>
    <property type="match status" value="1"/>
</dbReference>
<dbReference type="InterPro" id="IPR014746">
    <property type="entry name" value="Gln_synth/guanido_kin_cat_dom"/>
</dbReference>
<comment type="function">
    <text evidence="8 11">Allows the formation of correctly charged Asn-tRNA(Asn) or Gln-tRNA(Gln) through the transamidation of misacylated Asp-tRNA(Asn) or Glu-tRNA(Gln) in organisms which lack either or both of asparaginyl-tRNA or glutaminyl-tRNA synthetases. The reaction takes place in the presence of glutamine and ATP through an activated phospho-Asp-tRNA(Asn) or phospho-Glu-tRNA(Gln).</text>
</comment>
<evidence type="ECO:0000313" key="14">
    <source>
        <dbReference type="Proteomes" id="UP000294855"/>
    </source>
</evidence>
<dbReference type="Pfam" id="PF02637">
    <property type="entry name" value="GatB_Yqey"/>
    <property type="match status" value="1"/>
</dbReference>
<dbReference type="Gene3D" id="1.10.150.380">
    <property type="entry name" value="GatB domain, N-terminal subdomain"/>
    <property type="match status" value="1"/>
</dbReference>
<evidence type="ECO:0000256" key="8">
    <source>
        <dbReference type="ARBA" id="ARBA00024799"/>
    </source>
</evidence>
<dbReference type="Proteomes" id="UP000294855">
    <property type="component" value="Unassembled WGS sequence"/>
</dbReference>
<organism evidence="13 14">
    <name type="scientific">Methanimicrococcus blatticola</name>
    <dbReference type="NCBI Taxonomy" id="91560"/>
    <lineage>
        <taxon>Archaea</taxon>
        <taxon>Methanobacteriati</taxon>
        <taxon>Methanobacteriota</taxon>
        <taxon>Stenosarchaea group</taxon>
        <taxon>Methanomicrobia</taxon>
        <taxon>Methanosarcinales</taxon>
        <taxon>Methanosarcinaceae</taxon>
        <taxon>Methanimicrococcus</taxon>
    </lineage>
</organism>
<feature type="domain" description="Asn/Gln amidotransferase" evidence="12">
    <location>
        <begin position="335"/>
        <end position="478"/>
    </location>
</feature>
<dbReference type="RefSeq" id="WP_133517050.1">
    <property type="nucleotide sequence ID" value="NZ_JAHDUW010000006.1"/>
</dbReference>
<evidence type="ECO:0000256" key="11">
    <source>
        <dbReference type="HAMAP-Rule" id="MF_00121"/>
    </source>
</evidence>
<dbReference type="InterPro" id="IPR017959">
    <property type="entry name" value="Asn/Gln-tRNA_amidoTrfase_suB/E"/>
</dbReference>
<evidence type="ECO:0000256" key="6">
    <source>
        <dbReference type="ARBA" id="ARBA00022840"/>
    </source>
</evidence>
<evidence type="ECO:0000256" key="4">
    <source>
        <dbReference type="ARBA" id="ARBA00022598"/>
    </source>
</evidence>
<dbReference type="Pfam" id="PF02934">
    <property type="entry name" value="GatB_N"/>
    <property type="match status" value="1"/>
</dbReference>
<dbReference type="GO" id="GO:0050567">
    <property type="term" value="F:glutaminyl-tRNA synthase (glutamine-hydrolyzing) activity"/>
    <property type="evidence" value="ECO:0007669"/>
    <property type="project" value="UniProtKB-UniRule"/>
</dbReference>
<dbReference type="OrthoDB" id="52755at2157"/>
<name>A0A484F7E9_9EURY</name>
<dbReference type="InterPro" id="IPR023168">
    <property type="entry name" value="GatB_Yqey_C_2"/>
</dbReference>
<evidence type="ECO:0000256" key="3">
    <source>
        <dbReference type="ARBA" id="ARBA00016923"/>
    </source>
</evidence>
<comment type="caution">
    <text evidence="13">The sequence shown here is derived from an EMBL/GenBank/DDBJ whole genome shotgun (WGS) entry which is preliminary data.</text>
</comment>
<dbReference type="InterPro" id="IPR017958">
    <property type="entry name" value="Gln-tRNA_amidoTrfase_suB_CS"/>
</dbReference>
<gene>
    <name evidence="11" type="primary">gatB</name>
    <name evidence="13" type="ORF">C7391_0585</name>
</gene>
<dbReference type="GO" id="GO:0070681">
    <property type="term" value="P:glutaminyl-tRNAGln biosynthesis via transamidation"/>
    <property type="evidence" value="ECO:0007669"/>
    <property type="project" value="TreeGrafter"/>
</dbReference>
<dbReference type="InterPro" id="IPR042114">
    <property type="entry name" value="GatB_C_1"/>
</dbReference>
<dbReference type="InterPro" id="IPR004413">
    <property type="entry name" value="GatB"/>
</dbReference>
<proteinExistence type="inferred from homology"/>
<comment type="similarity">
    <text evidence="1 11">Belongs to the GatB/GatE family. GatB subfamily.</text>
</comment>
<sequence>MVYENPDGVMIGLEVHVQLNKANTKMFCSCTSDYTDSEANTCLCAGCLALPGTTPVLNEKSVDYAIRIGLALNAEIENETDFFMKSYFYPDLGNGYQVTQFDRPIVKNGSVVIEGEDGELKVRITRAHMEDDPGKMAHFGTIEKSTGSIIDFNRSGMPLVEIVTAPDMRSAKEARRFLDKLRSILEYLDVFDGTREGAMKADANISVNVFNGKRIEGTRVEVKNISSHKAVEKAINYEIMRQKDYLRKNKQLVQETRHYDEDRNVTISLRVKETADDYRYFPDFDLVPMIVGDRVEGIRAQMPELPDAKRERFVSQYGISDAHAKSLVTERAFADLFESVAAKVDQKSAASWVADVVKGELNYRDLPITAIKGDDIVTVIEMVTKKEISEESGVTVIRTLLDDGGKPADIVKAKGLAMVADDFIATAAKEAIAESPDAVADYKAGTEKALNFIVGKVMQKAKGKADARLAREMVLKELEKM</sequence>
<keyword evidence="7 11" id="KW-0648">Protein biosynthesis</keyword>
<dbReference type="NCBIfam" id="TIGR00133">
    <property type="entry name" value="gatB"/>
    <property type="match status" value="1"/>
</dbReference>
<comment type="subunit">
    <text evidence="2 11">Heterotrimer of A, B and C subunits.</text>
</comment>